<evidence type="ECO:0000259" key="3">
    <source>
        <dbReference type="Pfam" id="PF22939"/>
    </source>
</evidence>
<feature type="domain" description="GPI inositol-deacylase winged helix" evidence="3">
    <location>
        <begin position="570"/>
        <end position="654"/>
    </location>
</feature>
<protein>
    <recommendedName>
        <fullName evidence="8">NACHT domain-containing protein</fullName>
    </recommendedName>
</protein>
<evidence type="ECO:0000313" key="7">
    <source>
        <dbReference type="Proteomes" id="UP001396898"/>
    </source>
</evidence>
<gene>
    <name evidence="6" type="ORF">PG991_007701</name>
</gene>
<name>A0ABR1RU70_9PEZI</name>
<dbReference type="EMBL" id="JAQQWI010000010">
    <property type="protein sequence ID" value="KAK8018511.1"/>
    <property type="molecule type" value="Genomic_DNA"/>
</dbReference>
<keyword evidence="2" id="KW-0040">ANK repeat</keyword>
<evidence type="ECO:0000259" key="5">
    <source>
        <dbReference type="Pfam" id="PF24883"/>
    </source>
</evidence>
<feature type="domain" description="Nephrocystin 3-like N-terminal" evidence="5">
    <location>
        <begin position="295"/>
        <end position="455"/>
    </location>
</feature>
<dbReference type="InterPro" id="IPR056125">
    <property type="entry name" value="DUF7708"/>
</dbReference>
<dbReference type="InterPro" id="IPR002110">
    <property type="entry name" value="Ankyrin_rpt"/>
</dbReference>
<feature type="repeat" description="ANK" evidence="2">
    <location>
        <begin position="1074"/>
        <end position="1106"/>
    </location>
</feature>
<evidence type="ECO:0000256" key="2">
    <source>
        <dbReference type="PROSITE-ProRule" id="PRU00023"/>
    </source>
</evidence>
<dbReference type="Pfam" id="PF22939">
    <property type="entry name" value="WHD_GPIID"/>
    <property type="match status" value="1"/>
</dbReference>
<dbReference type="InterPro" id="IPR027417">
    <property type="entry name" value="P-loop_NTPase"/>
</dbReference>
<dbReference type="InterPro" id="IPR036770">
    <property type="entry name" value="Ankyrin_rpt-contain_sf"/>
</dbReference>
<dbReference type="PROSITE" id="PS50088">
    <property type="entry name" value="ANK_REPEAT"/>
    <property type="match status" value="5"/>
</dbReference>
<feature type="repeat" description="ANK" evidence="2">
    <location>
        <begin position="1041"/>
        <end position="1073"/>
    </location>
</feature>
<keyword evidence="1" id="KW-0677">Repeat</keyword>
<dbReference type="Pfam" id="PF24883">
    <property type="entry name" value="NPHP3_N"/>
    <property type="match status" value="1"/>
</dbReference>
<dbReference type="InterPro" id="IPR056884">
    <property type="entry name" value="NPHP3-like_N"/>
</dbReference>
<dbReference type="Proteomes" id="UP001396898">
    <property type="component" value="Unassembled WGS sequence"/>
</dbReference>
<comment type="caution">
    <text evidence="6">The sequence shown here is derived from an EMBL/GenBank/DDBJ whole genome shotgun (WGS) entry which is preliminary data.</text>
</comment>
<dbReference type="InterPro" id="IPR054471">
    <property type="entry name" value="GPIID_WHD"/>
</dbReference>
<keyword evidence="7" id="KW-1185">Reference proteome</keyword>
<evidence type="ECO:0000259" key="4">
    <source>
        <dbReference type="Pfam" id="PF24809"/>
    </source>
</evidence>
<evidence type="ECO:0000256" key="1">
    <source>
        <dbReference type="ARBA" id="ARBA00022737"/>
    </source>
</evidence>
<organism evidence="6 7">
    <name type="scientific">Apiospora marii</name>
    <dbReference type="NCBI Taxonomy" id="335849"/>
    <lineage>
        <taxon>Eukaryota</taxon>
        <taxon>Fungi</taxon>
        <taxon>Dikarya</taxon>
        <taxon>Ascomycota</taxon>
        <taxon>Pezizomycotina</taxon>
        <taxon>Sordariomycetes</taxon>
        <taxon>Xylariomycetidae</taxon>
        <taxon>Amphisphaeriales</taxon>
        <taxon>Apiosporaceae</taxon>
        <taxon>Apiospora</taxon>
    </lineage>
</organism>
<feature type="repeat" description="ANK" evidence="2">
    <location>
        <begin position="975"/>
        <end position="1007"/>
    </location>
</feature>
<dbReference type="PRINTS" id="PR01415">
    <property type="entry name" value="ANKYRIN"/>
</dbReference>
<dbReference type="PROSITE" id="PS50297">
    <property type="entry name" value="ANK_REP_REGION"/>
    <property type="match status" value="5"/>
</dbReference>
<accession>A0ABR1RU70</accession>
<dbReference type="Gene3D" id="1.25.40.20">
    <property type="entry name" value="Ankyrin repeat-containing domain"/>
    <property type="match status" value="1"/>
</dbReference>
<reference evidence="6 7" key="1">
    <citation type="submission" date="2023-01" db="EMBL/GenBank/DDBJ databases">
        <title>Analysis of 21 Apiospora genomes using comparative genomics revels a genus with tremendous synthesis potential of carbohydrate active enzymes and secondary metabolites.</title>
        <authorList>
            <person name="Sorensen T."/>
        </authorList>
    </citation>
    <scope>NUCLEOTIDE SEQUENCE [LARGE SCALE GENOMIC DNA]</scope>
    <source>
        <strain evidence="6 7">CBS 20057</strain>
    </source>
</reference>
<feature type="repeat" description="ANK" evidence="2">
    <location>
        <begin position="942"/>
        <end position="974"/>
    </location>
</feature>
<proteinExistence type="predicted"/>
<sequence length="1113" mass="123116">MATASHTEAGPPARQSALEGATLAFQNVLDDDQRRALLMMRQGSVPDAGAILMFTAQLDSINKNRKGRSFATPLHRFLTSIRDFCGIIDTYVSAHPEIAALVWGSVKLTMMVVANFASYYEAASNLFTALGDLCPLFSEYHILFYGSAGLRHSLDNFYASIIRCCGHVVMTIQRSWATQLLKALQSSFDQEFKSDLEDVQRHARKVKSQIALAKAQTDKRFQELQEKERVKASEGRAIVERHITRTDCSLDTLQSFHVQINREKSRKRARKLLDSLSTYNYSRSFSQSTRKRHGNTTNWIHGTPQFQRWLDGESSVIWCSGKIGCGKTIAAAGAIERVQRLISIADTPLITYLFMQTDDGDSLKADLVLRALLRQLLDETMASGELGDALHKIVLSWDPSAIASLFLKLMAAPQKAYVFIDGLDECDRETRRLLFEVLSAIITAAGNIHLYLSSRDSVGDDITKYFPGYEHISLDCEATRHDIACYINDAIDEKLEEGDLTVGTDELVGEIKDSLANGAQGMYLWAYFQIKEICLQISDKDIRQALQDLPQDLAEVFRRVLRHINLHRRGSVARKIFPWVAAAKRPLTMGELREAIAIEIGQQFTNPSKLCNDMGKVSSWCENLIEIDEETDSVQFAHSAVRAFLVDAASDSTLADFHFELEAVDHNIGELCVTYLNFNDFKRTIAVRQNPIQINPSLIAPTVLGPVSRSAALISGLMTDINSTHAPDLYQESSNIFPVGSSSRAENLKISHPFLEYASTYWISHTKQFRQRRSKTWALWESIVVCGHVLAKTPWNASGRTLGKTKIDAQAPLVRWACSNNHSAIIHLLMSHRPYSLDDAAFSCDLKLFDILLKEHMAEYEVPKNLVNQAFRTAVALGRLDMVDRLLSTQLIDLGAPLIYKSCRNALEIALEEHTHLLSSLLASESAKNIAKADLNAIGRKTGKTALQLATEKGQLNWIDILLSSGADVEAKGSTGEGPLHIATQMGHLEVIKLLLSAGADVNTKSPTGEGPFHTAAQMGHLEVIKLLLSAGADVNTKDSTGQGPLHIAVKAGHLELVKLLLSARADFEAKDPKGQRPLHIAAQMGYLGVMKLLLSAGADIETQDSRGQGRSI</sequence>
<dbReference type="SUPFAM" id="SSF48403">
    <property type="entry name" value="Ankyrin repeat"/>
    <property type="match status" value="1"/>
</dbReference>
<dbReference type="Gene3D" id="3.40.50.300">
    <property type="entry name" value="P-loop containing nucleotide triphosphate hydrolases"/>
    <property type="match status" value="1"/>
</dbReference>
<evidence type="ECO:0000313" key="6">
    <source>
        <dbReference type="EMBL" id="KAK8018511.1"/>
    </source>
</evidence>
<feature type="repeat" description="ANK" evidence="2">
    <location>
        <begin position="1008"/>
        <end position="1040"/>
    </location>
</feature>
<feature type="domain" description="DUF7708" evidence="4">
    <location>
        <begin position="74"/>
        <end position="213"/>
    </location>
</feature>
<dbReference type="PANTHER" id="PTHR10039:SF10">
    <property type="entry name" value="NACHT DOMAIN-CONTAINING PROTEIN"/>
    <property type="match status" value="1"/>
</dbReference>
<dbReference type="PANTHER" id="PTHR10039">
    <property type="entry name" value="AMELOGENIN"/>
    <property type="match status" value="1"/>
</dbReference>
<dbReference type="Pfam" id="PF24809">
    <property type="entry name" value="DUF7708"/>
    <property type="match status" value="1"/>
</dbReference>
<evidence type="ECO:0008006" key="8">
    <source>
        <dbReference type="Google" id="ProtNLM"/>
    </source>
</evidence>
<dbReference type="SMART" id="SM00248">
    <property type="entry name" value="ANK"/>
    <property type="match status" value="6"/>
</dbReference>
<dbReference type="Pfam" id="PF12796">
    <property type="entry name" value="Ank_2"/>
    <property type="match status" value="2"/>
</dbReference>